<accession>A0A1W4WFQ4</accession>
<dbReference type="PANTHER" id="PTHR12315:SF0">
    <property type="entry name" value="7SK SNRNA METHYLPHOSPHATE CAPPING ENZYME"/>
    <property type="match status" value="1"/>
</dbReference>
<evidence type="ECO:0000313" key="10">
    <source>
        <dbReference type="RefSeq" id="XP_018318834.1"/>
    </source>
</evidence>
<evidence type="ECO:0000313" key="9">
    <source>
        <dbReference type="Proteomes" id="UP000192223"/>
    </source>
</evidence>
<organism evidence="9 10">
    <name type="scientific">Agrilus planipennis</name>
    <name type="common">Emerald ash borer</name>
    <name type="synonym">Agrilus marcopoli</name>
    <dbReference type="NCBI Taxonomy" id="224129"/>
    <lineage>
        <taxon>Eukaryota</taxon>
        <taxon>Metazoa</taxon>
        <taxon>Ecdysozoa</taxon>
        <taxon>Arthropoda</taxon>
        <taxon>Hexapoda</taxon>
        <taxon>Insecta</taxon>
        <taxon>Pterygota</taxon>
        <taxon>Neoptera</taxon>
        <taxon>Endopterygota</taxon>
        <taxon>Coleoptera</taxon>
        <taxon>Polyphaga</taxon>
        <taxon>Elateriformia</taxon>
        <taxon>Buprestoidea</taxon>
        <taxon>Buprestidae</taxon>
        <taxon>Agrilinae</taxon>
        <taxon>Agrilus</taxon>
    </lineage>
</organism>
<evidence type="ECO:0000256" key="6">
    <source>
        <dbReference type="RuleBase" id="RU367087"/>
    </source>
</evidence>
<feature type="compositionally biased region" description="Basic and acidic residues" evidence="7">
    <location>
        <begin position="183"/>
        <end position="195"/>
    </location>
</feature>
<dbReference type="OrthoDB" id="10017101at2759"/>
<evidence type="ECO:0000256" key="3">
    <source>
        <dbReference type="ARBA" id="ARBA00022679"/>
    </source>
</evidence>
<feature type="compositionally biased region" description="Basic residues" evidence="7">
    <location>
        <begin position="142"/>
        <end position="154"/>
    </location>
</feature>
<feature type="compositionally biased region" description="Polar residues" evidence="7">
    <location>
        <begin position="1"/>
        <end position="18"/>
    </location>
</feature>
<proteinExistence type="inferred from homology"/>
<evidence type="ECO:0000256" key="2">
    <source>
        <dbReference type="ARBA" id="ARBA00022603"/>
    </source>
</evidence>
<dbReference type="InterPro" id="IPR041698">
    <property type="entry name" value="Methyltransf_25"/>
</dbReference>
<dbReference type="CDD" id="cd02440">
    <property type="entry name" value="AdoMet_MTases"/>
    <property type="match status" value="1"/>
</dbReference>
<feature type="region of interest" description="Disordered" evidence="7">
    <location>
        <begin position="142"/>
        <end position="195"/>
    </location>
</feature>
<dbReference type="InterPro" id="IPR010675">
    <property type="entry name" value="Bin3_C"/>
</dbReference>
<dbReference type="GO" id="GO:0040031">
    <property type="term" value="P:snRNA modification"/>
    <property type="evidence" value="ECO:0007669"/>
    <property type="project" value="TreeGrafter"/>
</dbReference>
<dbReference type="Pfam" id="PF06859">
    <property type="entry name" value="Bin3"/>
    <property type="match status" value="1"/>
</dbReference>
<keyword evidence="2 6" id="KW-0489">Methyltransferase</keyword>
<dbReference type="Gene3D" id="3.40.50.150">
    <property type="entry name" value="Vaccinia Virus protein VP39"/>
    <property type="match status" value="1"/>
</dbReference>
<dbReference type="InterPro" id="IPR039772">
    <property type="entry name" value="Bin3-like"/>
</dbReference>
<evidence type="ECO:0000259" key="8">
    <source>
        <dbReference type="PROSITE" id="PS51515"/>
    </source>
</evidence>
<dbReference type="PROSITE" id="PS51515">
    <property type="entry name" value="BIN3_SAM"/>
    <property type="match status" value="1"/>
</dbReference>
<dbReference type="Proteomes" id="UP000192223">
    <property type="component" value="Unplaced"/>
</dbReference>
<dbReference type="GO" id="GO:0008173">
    <property type="term" value="F:RNA methyltransferase activity"/>
    <property type="evidence" value="ECO:0007669"/>
    <property type="project" value="UniProtKB-UniRule"/>
</dbReference>
<reference evidence="10 11" key="1">
    <citation type="submission" date="2025-04" db="UniProtKB">
        <authorList>
            <consortium name="RefSeq"/>
        </authorList>
    </citation>
    <scope>IDENTIFICATION</scope>
    <source>
        <tissue evidence="10 11">Entire body</tissue>
    </source>
</reference>
<evidence type="ECO:0000313" key="11">
    <source>
        <dbReference type="RefSeq" id="XP_025832639.1"/>
    </source>
</evidence>
<dbReference type="EC" id="2.1.1.-" evidence="6"/>
<feature type="compositionally biased region" description="Polar residues" evidence="7">
    <location>
        <begin position="45"/>
        <end position="54"/>
    </location>
</feature>
<gene>
    <name evidence="10 11" type="primary">LOC108732489</name>
</gene>
<feature type="region of interest" description="Disordered" evidence="7">
    <location>
        <begin position="1"/>
        <end position="54"/>
    </location>
</feature>
<dbReference type="Pfam" id="PF13649">
    <property type="entry name" value="Methyltransf_25"/>
    <property type="match status" value="1"/>
</dbReference>
<name>A0A1W4WFQ4_AGRPL</name>
<evidence type="ECO:0000256" key="4">
    <source>
        <dbReference type="ARBA" id="ARBA00022691"/>
    </source>
</evidence>
<dbReference type="GO" id="GO:0017069">
    <property type="term" value="F:snRNA binding"/>
    <property type="evidence" value="ECO:0007669"/>
    <property type="project" value="TreeGrafter"/>
</dbReference>
<dbReference type="InterPro" id="IPR024160">
    <property type="entry name" value="BIN3_SAM-bd_dom"/>
</dbReference>
<keyword evidence="3 6" id="KW-0808">Transferase</keyword>
<dbReference type="RefSeq" id="XP_025832639.1">
    <property type="nucleotide sequence ID" value="XM_025976854.1"/>
</dbReference>
<dbReference type="STRING" id="224129.A0A1W4WFQ4"/>
<keyword evidence="9" id="KW-1185">Reference proteome</keyword>
<evidence type="ECO:0000256" key="5">
    <source>
        <dbReference type="PROSITE-ProRule" id="PRU00848"/>
    </source>
</evidence>
<dbReference type="InterPro" id="IPR029063">
    <property type="entry name" value="SAM-dependent_MTases_sf"/>
</dbReference>
<feature type="domain" description="Bin3-type SAM" evidence="8">
    <location>
        <begin position="300"/>
        <end position="548"/>
    </location>
</feature>
<dbReference type="SUPFAM" id="SSF53335">
    <property type="entry name" value="S-adenosyl-L-methionine-dependent methyltransferases"/>
    <property type="match status" value="1"/>
</dbReference>
<evidence type="ECO:0000256" key="1">
    <source>
        <dbReference type="ARBA" id="ARBA00008361"/>
    </source>
</evidence>
<protein>
    <recommendedName>
        <fullName evidence="6">RNA methyltransferase</fullName>
        <ecNumber evidence="6">2.1.1.-</ecNumber>
    </recommendedName>
</protein>
<dbReference type="GO" id="GO:0032259">
    <property type="term" value="P:methylation"/>
    <property type="evidence" value="ECO:0007669"/>
    <property type="project" value="UniProtKB-KW"/>
</dbReference>
<dbReference type="AlphaFoldDB" id="A0A1W4WFQ4"/>
<dbReference type="RefSeq" id="XP_018318834.1">
    <property type="nucleotide sequence ID" value="XM_018463332.2"/>
</dbReference>
<evidence type="ECO:0000256" key="7">
    <source>
        <dbReference type="SAM" id="MobiDB-lite"/>
    </source>
</evidence>
<dbReference type="PANTHER" id="PTHR12315">
    <property type="entry name" value="BICOID-INTERACTING PROTEIN RELATED"/>
    <property type="match status" value="1"/>
</dbReference>
<sequence>MSSQVQAQTFEHNSNQKSFKNHRKDTDTSKKKQKNVKSGRKRLKSFSSNSNINKLKSMRPVLPTRFLLGGNINDPLNLNSLQDEEVNRAMNAVTPKSSPIPTPPRRKAQIEVIIPPNINDPLNLINCENDDEYEQQLCSPLKKGRKKRTRKKRTTSGTSEVADADTSGCSEAKTPESNQDSAKIPEECSDSKVEQKSVNLELQLTKKDNKCKRKSEDHKDNVKKTKYNAMDKIVSPVVPQPGSWLKRSNSRISNLTRNMQHRGQNNKDVKLPQFKGKDRAFQYGNYNRYYGYRNQHSEVDLRLKCFMYHHDLFEGKDILDIGCNIGHITLSVARDLKSKSVIGIDIDKKLIEIARKNVKHYVKSSQTPPDDGKESGEGYSKSSEFFPISMPILYGPIDIPGFTKEEKGYGFPNNVTFKHGNYVLDDDSLLSLEQPQFDIILCLSITKWIHLNWGDSGLKQAFRRMYAQLRPGGKLILEPQNWASYKSKKKLTETIYNNYNSIQFFPENFTQYLLSPEVGFAKSEILGFPQHQARGFQRPIQMFTKSTMFPSERSDGSMSCHYSSTKLYTNIRSVESNNLTPKSNIADFEKPENSSSPFVYDTSSAIEGDEKIKISIEVNKCDINLRVLDET</sequence>
<dbReference type="GeneID" id="108732489"/>
<dbReference type="GO" id="GO:0008171">
    <property type="term" value="F:O-methyltransferase activity"/>
    <property type="evidence" value="ECO:0007669"/>
    <property type="project" value="UniProtKB-UniRule"/>
</dbReference>
<feature type="compositionally biased region" description="Basic residues" evidence="7">
    <location>
        <begin position="31"/>
        <end position="44"/>
    </location>
</feature>
<keyword evidence="4 5" id="KW-0949">S-adenosyl-L-methionine</keyword>
<dbReference type="KEGG" id="apln:108732489"/>
<comment type="similarity">
    <text evidence="1 6">Belongs to the methyltransferase superfamily.</text>
</comment>